<dbReference type="PANTHER" id="PTHR14859">
    <property type="entry name" value="CALCOFLUOR WHITE HYPERSENSITIVE PROTEIN PRECURSOR"/>
    <property type="match status" value="1"/>
</dbReference>
<dbReference type="Proteomes" id="UP000640333">
    <property type="component" value="Unassembled WGS sequence"/>
</dbReference>
<dbReference type="GO" id="GO:0004519">
    <property type="term" value="F:endonuclease activity"/>
    <property type="evidence" value="ECO:0007669"/>
    <property type="project" value="UniProtKB-KW"/>
</dbReference>
<comment type="caution">
    <text evidence="2">The sequence shown here is derived from an EMBL/GenBank/DDBJ whole genome shotgun (WGS) entry which is preliminary data.</text>
</comment>
<keyword evidence="2" id="KW-0255">Endonuclease</keyword>
<dbReference type="Pfam" id="PF03372">
    <property type="entry name" value="Exo_endo_phos"/>
    <property type="match status" value="1"/>
</dbReference>
<protein>
    <submittedName>
        <fullName evidence="2">Endonuclease/exonuclease/phosphatase family protein</fullName>
    </submittedName>
</protein>
<gene>
    <name evidence="2" type="ORF">IOQ59_10885</name>
</gene>
<dbReference type="Gene3D" id="3.60.10.10">
    <property type="entry name" value="Endonuclease/exonuclease/phosphatase"/>
    <property type="match status" value="1"/>
</dbReference>
<evidence type="ECO:0000313" key="3">
    <source>
        <dbReference type="Proteomes" id="UP000640333"/>
    </source>
</evidence>
<keyword evidence="2" id="KW-0540">Nuclease</keyword>
<evidence type="ECO:0000313" key="2">
    <source>
        <dbReference type="EMBL" id="MBE9397763.1"/>
    </source>
</evidence>
<dbReference type="AlphaFoldDB" id="A0A8J7FHI0"/>
<dbReference type="RefSeq" id="WP_193953311.1">
    <property type="nucleotide sequence ID" value="NZ_JADEYS010000009.1"/>
</dbReference>
<accession>A0A8J7FHI0</accession>
<organism evidence="2 3">
    <name type="scientific">Pontibacterium sinense</name>
    <dbReference type="NCBI Taxonomy" id="2781979"/>
    <lineage>
        <taxon>Bacteria</taxon>
        <taxon>Pseudomonadati</taxon>
        <taxon>Pseudomonadota</taxon>
        <taxon>Gammaproteobacteria</taxon>
        <taxon>Oceanospirillales</taxon>
        <taxon>Oceanospirillaceae</taxon>
        <taxon>Pontibacterium</taxon>
    </lineage>
</organism>
<sequence length="292" mass="32932">MFHSAVLNAPYSETSHAPYDMPRRDSLRLISFNIQVGIRTHAFHHYFTRGWQHLLPHHKRNHTLEEIGYLLRNYDIAALQEADGGSIRSGFVNQVRFLAETGKFAFYYQQLNRNLGKLAQHSNGILSRIPPSYVEDHGLPGILPGRGAVIARFGQGEHSLLIVVLHLALGTRTQDRQLRYIRRIIGDHPHVVLMGDMNNPLEHLNTRSPLKDLKLQSAASQHTYPSWQPQQTLDHILVSPGLEVRSAEVLDCTISDHRPVTMEIGLPPALLHLTQSTPSLRSDQFEVLAADA</sequence>
<reference evidence="2" key="1">
    <citation type="submission" date="2020-10" db="EMBL/GenBank/DDBJ databases">
        <title>Bacterium isolated from coastal waters sediment.</title>
        <authorList>
            <person name="Chen R.-J."/>
            <person name="Lu D.-C."/>
            <person name="Zhu K.-L."/>
            <person name="Du Z.-J."/>
        </authorList>
    </citation>
    <scope>NUCLEOTIDE SEQUENCE</scope>
    <source>
        <strain evidence="2">N1Y112</strain>
    </source>
</reference>
<feature type="domain" description="Endonuclease/exonuclease/phosphatase" evidence="1">
    <location>
        <begin position="31"/>
        <end position="257"/>
    </location>
</feature>
<keyword evidence="2" id="KW-0378">Hydrolase</keyword>
<dbReference type="InterPro" id="IPR005135">
    <property type="entry name" value="Endo/exonuclease/phosphatase"/>
</dbReference>
<dbReference type="PANTHER" id="PTHR14859:SF15">
    <property type="entry name" value="ENDONUCLEASE_EXONUCLEASE_PHOSPHATASE DOMAIN-CONTAINING PROTEIN"/>
    <property type="match status" value="1"/>
</dbReference>
<dbReference type="GO" id="GO:0006506">
    <property type="term" value="P:GPI anchor biosynthetic process"/>
    <property type="evidence" value="ECO:0007669"/>
    <property type="project" value="TreeGrafter"/>
</dbReference>
<dbReference type="GO" id="GO:0016020">
    <property type="term" value="C:membrane"/>
    <property type="evidence" value="ECO:0007669"/>
    <property type="project" value="GOC"/>
</dbReference>
<proteinExistence type="predicted"/>
<keyword evidence="3" id="KW-1185">Reference proteome</keyword>
<dbReference type="InterPro" id="IPR051916">
    <property type="entry name" value="GPI-anchor_lipid_remodeler"/>
</dbReference>
<evidence type="ECO:0000259" key="1">
    <source>
        <dbReference type="Pfam" id="PF03372"/>
    </source>
</evidence>
<dbReference type="InterPro" id="IPR036691">
    <property type="entry name" value="Endo/exonu/phosph_ase_sf"/>
</dbReference>
<dbReference type="EMBL" id="JADEYS010000009">
    <property type="protein sequence ID" value="MBE9397763.1"/>
    <property type="molecule type" value="Genomic_DNA"/>
</dbReference>
<name>A0A8J7FHI0_9GAMM</name>
<dbReference type="SUPFAM" id="SSF56219">
    <property type="entry name" value="DNase I-like"/>
    <property type="match status" value="1"/>
</dbReference>